<dbReference type="OrthoDB" id="912742at2759"/>
<dbReference type="InterPro" id="IPR005630">
    <property type="entry name" value="Terpene_synthase_metal-bd"/>
</dbReference>
<evidence type="ECO:0000256" key="3">
    <source>
        <dbReference type="ARBA" id="ARBA00022842"/>
    </source>
</evidence>
<feature type="domain" description="Terpene synthase metal-binding" evidence="7">
    <location>
        <begin position="161"/>
        <end position="221"/>
    </location>
</feature>
<dbReference type="Pfam" id="PF01397">
    <property type="entry name" value="Terpene_synth"/>
    <property type="match status" value="1"/>
</dbReference>
<dbReference type="PANTHER" id="PTHR31225">
    <property type="entry name" value="OS04G0344100 PROTEIN-RELATED"/>
    <property type="match status" value="1"/>
</dbReference>
<feature type="region of interest" description="Disordered" evidence="5">
    <location>
        <begin position="1"/>
        <end position="22"/>
    </location>
</feature>
<dbReference type="GO" id="GO:0016114">
    <property type="term" value="P:terpenoid biosynthetic process"/>
    <property type="evidence" value="ECO:0007669"/>
    <property type="project" value="InterPro"/>
</dbReference>
<keyword evidence="2" id="KW-0479">Metal-binding</keyword>
<evidence type="ECO:0000256" key="4">
    <source>
        <dbReference type="ARBA" id="ARBA00023239"/>
    </source>
</evidence>
<dbReference type="InterPro" id="IPR050148">
    <property type="entry name" value="Terpene_synthase-like"/>
</dbReference>
<protein>
    <submittedName>
        <fullName evidence="8">Sesquiterpene synthase</fullName>
    </submittedName>
</protein>
<dbReference type="InterPro" id="IPR008930">
    <property type="entry name" value="Terpenoid_cyclase/PrenylTrfase"/>
</dbReference>
<comment type="cofactor">
    <cofactor evidence="1">
        <name>Mg(2+)</name>
        <dbReference type="ChEBI" id="CHEBI:18420"/>
    </cofactor>
</comment>
<keyword evidence="4" id="KW-0456">Lyase</keyword>
<dbReference type="SUPFAM" id="SSF48239">
    <property type="entry name" value="Terpenoid cyclases/Protein prenyltransferases"/>
    <property type="match status" value="1"/>
</dbReference>
<name>A0A6A1UTH5_9ROSI</name>
<evidence type="ECO:0000256" key="5">
    <source>
        <dbReference type="SAM" id="MobiDB-lite"/>
    </source>
</evidence>
<feature type="domain" description="Terpene synthase N-terminal" evidence="6">
    <location>
        <begin position="33"/>
        <end position="110"/>
    </location>
</feature>
<dbReference type="SUPFAM" id="SSF48576">
    <property type="entry name" value="Terpenoid synthases"/>
    <property type="match status" value="1"/>
</dbReference>
<dbReference type="Proteomes" id="UP000516437">
    <property type="component" value="Chromosome 8"/>
</dbReference>
<keyword evidence="9" id="KW-1185">Reference proteome</keyword>
<dbReference type="InterPro" id="IPR036965">
    <property type="entry name" value="Terpene_synth_N_sf"/>
</dbReference>
<dbReference type="PANTHER" id="PTHR31225:SF221">
    <property type="entry name" value="(-)-GERMACRENE D SYNTHASE"/>
    <property type="match status" value="1"/>
</dbReference>
<evidence type="ECO:0000259" key="7">
    <source>
        <dbReference type="Pfam" id="PF03936"/>
    </source>
</evidence>
<dbReference type="Gene3D" id="1.10.600.10">
    <property type="entry name" value="Farnesyl Diphosphate Synthase"/>
    <property type="match status" value="3"/>
</dbReference>
<dbReference type="Gene3D" id="1.50.10.130">
    <property type="entry name" value="Terpene synthase, N-terminal domain"/>
    <property type="match status" value="1"/>
</dbReference>
<evidence type="ECO:0000313" key="8">
    <source>
        <dbReference type="EMBL" id="KAB1202340.1"/>
    </source>
</evidence>
<evidence type="ECO:0000259" key="6">
    <source>
        <dbReference type="Pfam" id="PF01397"/>
    </source>
</evidence>
<dbReference type="Pfam" id="PF03936">
    <property type="entry name" value="Terpene_synth_C"/>
    <property type="match status" value="1"/>
</dbReference>
<dbReference type="GO" id="GO:0010333">
    <property type="term" value="F:terpene synthase activity"/>
    <property type="evidence" value="ECO:0007669"/>
    <property type="project" value="InterPro"/>
</dbReference>
<dbReference type="InterPro" id="IPR008949">
    <property type="entry name" value="Isoprenoid_synthase_dom_sf"/>
</dbReference>
<dbReference type="AlphaFoldDB" id="A0A6A1UTH5"/>
<proteinExistence type="predicted"/>
<evidence type="ECO:0000313" key="9">
    <source>
        <dbReference type="Proteomes" id="UP000516437"/>
    </source>
</evidence>
<dbReference type="InterPro" id="IPR001906">
    <property type="entry name" value="Terpene_synth_N"/>
</dbReference>
<gene>
    <name evidence="8" type="ORF">CJ030_MR8G010738</name>
</gene>
<reference evidence="8 9" key="1">
    <citation type="journal article" date="2019" name="Plant Biotechnol. J.">
        <title>The red bayberry genome and genetic basis of sex determination.</title>
        <authorList>
            <person name="Jia H.M."/>
            <person name="Jia H.J."/>
            <person name="Cai Q.L."/>
            <person name="Wang Y."/>
            <person name="Zhao H.B."/>
            <person name="Yang W.F."/>
            <person name="Wang G.Y."/>
            <person name="Li Y.H."/>
            <person name="Zhan D.L."/>
            <person name="Shen Y.T."/>
            <person name="Niu Q.F."/>
            <person name="Chang L."/>
            <person name="Qiu J."/>
            <person name="Zhao L."/>
            <person name="Xie H.B."/>
            <person name="Fu W.Y."/>
            <person name="Jin J."/>
            <person name="Li X.W."/>
            <person name="Jiao Y."/>
            <person name="Zhou C.C."/>
            <person name="Tu T."/>
            <person name="Chai C.Y."/>
            <person name="Gao J.L."/>
            <person name="Fan L.J."/>
            <person name="van de Weg E."/>
            <person name="Wang J.Y."/>
            <person name="Gao Z.S."/>
        </authorList>
    </citation>
    <scope>NUCLEOTIDE SEQUENCE [LARGE SCALE GENOMIC DNA]</scope>
    <source>
        <tissue evidence="8">Leaves</tissue>
    </source>
</reference>
<comment type="caution">
    <text evidence="8">The sequence shown here is derived from an EMBL/GenBank/DDBJ whole genome shotgun (WGS) entry which is preliminary data.</text>
</comment>
<evidence type="ECO:0000256" key="1">
    <source>
        <dbReference type="ARBA" id="ARBA00001946"/>
    </source>
</evidence>
<sequence>MSQLPASAIPMGQINNPKSDVKRPLQLNYRPSIWGDRFLSNPTKSMENDGNLVQHQRFKEEVQRMLRAPIRKPLEKLELIDAIQRLGVSYHFEREIDDLLGGINEYHSIASKKHVWERSCADQLPEYMKLVYNALLDVFEEIEEEMSKQGKLYCICYAKEAEYMRNARVSCAYFLLTTVTLAGMGENAAKEAFDWLFTQPTILKEAETICRVMDDIVSNEEAIDEFQKQIVSSWKNINKELILRPTQVPMPLLVLVLNLTRVMDLLYKDEDAYTLGGGVLKEGIALLLVDPVPI</sequence>
<dbReference type="EMBL" id="RXIC02000026">
    <property type="protein sequence ID" value="KAB1202340.1"/>
    <property type="molecule type" value="Genomic_DNA"/>
</dbReference>
<evidence type="ECO:0000256" key="2">
    <source>
        <dbReference type="ARBA" id="ARBA00022723"/>
    </source>
</evidence>
<keyword evidence="3" id="KW-0460">Magnesium</keyword>
<dbReference type="GO" id="GO:0000287">
    <property type="term" value="F:magnesium ion binding"/>
    <property type="evidence" value="ECO:0007669"/>
    <property type="project" value="InterPro"/>
</dbReference>
<accession>A0A6A1UTH5</accession>
<organism evidence="8 9">
    <name type="scientific">Morella rubra</name>
    <name type="common">Chinese bayberry</name>
    <dbReference type="NCBI Taxonomy" id="262757"/>
    <lineage>
        <taxon>Eukaryota</taxon>
        <taxon>Viridiplantae</taxon>
        <taxon>Streptophyta</taxon>
        <taxon>Embryophyta</taxon>
        <taxon>Tracheophyta</taxon>
        <taxon>Spermatophyta</taxon>
        <taxon>Magnoliopsida</taxon>
        <taxon>eudicotyledons</taxon>
        <taxon>Gunneridae</taxon>
        <taxon>Pentapetalae</taxon>
        <taxon>rosids</taxon>
        <taxon>fabids</taxon>
        <taxon>Fagales</taxon>
        <taxon>Myricaceae</taxon>
        <taxon>Morella</taxon>
    </lineage>
</organism>